<evidence type="ECO:0000313" key="14">
    <source>
        <dbReference type="EMBL" id="ODQ64857.1"/>
    </source>
</evidence>
<comment type="subcellular location">
    <subcellularLocation>
        <location evidence="1 11">Nucleus</location>
        <location evidence="1 11">Nucleolus</location>
    </subcellularLocation>
</comment>
<dbReference type="SUPFAM" id="SSF54791">
    <property type="entry name" value="Eukaryotic type KH-domain (KH-domain type I)"/>
    <property type="match status" value="1"/>
</dbReference>
<protein>
    <recommendedName>
        <fullName evidence="3 11">KRR1 small subunit processome component</fullName>
    </recommendedName>
    <alternativeName>
        <fullName evidence="11">KRR-R motif-containing protein 1</fullName>
    </alternativeName>
</protein>
<dbReference type="PANTHER" id="PTHR12581:SF0">
    <property type="entry name" value="KRR1 SMALL SUBUNIT PROCESSOME COMPONENT HOMOLOG"/>
    <property type="match status" value="1"/>
</dbReference>
<organism evidence="14 15">
    <name type="scientific">Nadsonia fulvescens var. elongata DSM 6958</name>
    <dbReference type="NCBI Taxonomy" id="857566"/>
    <lineage>
        <taxon>Eukaryota</taxon>
        <taxon>Fungi</taxon>
        <taxon>Dikarya</taxon>
        <taxon>Ascomycota</taxon>
        <taxon>Saccharomycotina</taxon>
        <taxon>Dipodascomycetes</taxon>
        <taxon>Dipodascales</taxon>
        <taxon>Dipodascales incertae sedis</taxon>
        <taxon>Nadsonia</taxon>
    </lineage>
</organism>
<evidence type="ECO:0000256" key="3">
    <source>
        <dbReference type="ARBA" id="ARBA00017405"/>
    </source>
</evidence>
<dbReference type="GO" id="GO:0003723">
    <property type="term" value="F:RNA binding"/>
    <property type="evidence" value="ECO:0007669"/>
    <property type="project" value="UniProtKB-KW"/>
</dbReference>
<feature type="domain" description="K Homology" evidence="13">
    <location>
        <begin position="122"/>
        <end position="192"/>
    </location>
</feature>
<dbReference type="InterPro" id="IPR004087">
    <property type="entry name" value="KH_dom"/>
</dbReference>
<keyword evidence="4 11" id="KW-0690">Ribosome biogenesis</keyword>
<evidence type="ECO:0000256" key="11">
    <source>
        <dbReference type="PIRNR" id="PIRNR006515"/>
    </source>
</evidence>
<evidence type="ECO:0000256" key="12">
    <source>
        <dbReference type="SAM" id="MobiDB-lite"/>
    </source>
</evidence>
<evidence type="ECO:0000256" key="6">
    <source>
        <dbReference type="ARBA" id="ARBA00022884"/>
    </source>
</evidence>
<evidence type="ECO:0000256" key="1">
    <source>
        <dbReference type="ARBA" id="ARBA00004604"/>
    </source>
</evidence>
<keyword evidence="5 11" id="KW-0698">rRNA processing</keyword>
<evidence type="ECO:0000259" key="13">
    <source>
        <dbReference type="SMART" id="SM00322"/>
    </source>
</evidence>
<comment type="subunit">
    <text evidence="10">Component of the ribosomal small subunit (SSU) processome composed of at least 40 protein subunits and snoRNA U3. Interacts with snoRNA U3. Interacts with MPP10, KRI1 and with ribosomal proteins RPS1A, RPS4A, RPS4B, RPS8A, RPS8B, RPS11A, RPS11B, RPS13, RPS24, RPS25, RPL4A, RPL7B, RPL8, RPL23, RPL25 and RPL28.</text>
</comment>
<dbReference type="SMART" id="SM00322">
    <property type="entry name" value="KH"/>
    <property type="match status" value="1"/>
</dbReference>
<evidence type="ECO:0000256" key="8">
    <source>
        <dbReference type="ARBA" id="ARBA00023274"/>
    </source>
</evidence>
<sequence length="352" mass="41221">MVSTHNKDKPWDTADIDKWNEEEFLPEHNSTGLPFTEESSFATLFPKYRENYLREIWGDVTRALEKNNIACELNLVDGSMTVKTTLKTFDPAAILNARDLIKLLARSVPFPQAVKILEDGIACDVIKIGNFVANKERFVKRRQRLLGPDGNTLKALELLTKCYILVQGNTVSAMGPYKGLKEVRRVVEDCMRNIHPIYYIKELMIKRELAKKPELANEDWSRFLPQFKKRNIARKKPKVVKEKKAYTPFPPVQLPRKIDLQIESGEYFLGKKEKEKRAMDEKKEKREEMKDVKQKEREKDFVAPKEDAYETKQEKKEKKEKKEKNEKKEKRQSESGDEDKEPKQKKTKKNKD</sequence>
<keyword evidence="8 11" id="KW-0687">Ribonucleoprotein</keyword>
<dbReference type="CDD" id="cd22394">
    <property type="entry name" value="KH-I_KRR1_rpt2"/>
    <property type="match status" value="1"/>
</dbReference>
<dbReference type="Pfam" id="PF21800">
    <property type="entry name" value="KH_KRR1_2nd"/>
    <property type="match status" value="1"/>
</dbReference>
<dbReference type="STRING" id="857566.A0A1E3PJ25"/>
<dbReference type="Pfam" id="PF17903">
    <property type="entry name" value="KH_KRR1_1st"/>
    <property type="match status" value="1"/>
</dbReference>
<dbReference type="InterPro" id="IPR048548">
    <property type="entry name" value="KRR1-like_KH2"/>
</dbReference>
<evidence type="ECO:0000256" key="9">
    <source>
        <dbReference type="ARBA" id="ARBA00024668"/>
    </source>
</evidence>
<dbReference type="FunFam" id="3.30.1370.10:FF:000011">
    <property type="entry name" value="KRR1 small subunit processome component"/>
    <property type="match status" value="1"/>
</dbReference>
<feature type="region of interest" description="Disordered" evidence="12">
    <location>
        <begin position="274"/>
        <end position="352"/>
    </location>
</feature>
<dbReference type="GO" id="GO:0032040">
    <property type="term" value="C:small-subunit processome"/>
    <property type="evidence" value="ECO:0007669"/>
    <property type="project" value="TreeGrafter"/>
</dbReference>
<keyword evidence="7 11" id="KW-0539">Nucleus</keyword>
<dbReference type="InterPro" id="IPR041174">
    <property type="entry name" value="KRR1-like_KH1"/>
</dbReference>
<evidence type="ECO:0000256" key="5">
    <source>
        <dbReference type="ARBA" id="ARBA00022552"/>
    </source>
</evidence>
<dbReference type="InterPro" id="IPR048549">
    <property type="entry name" value="KRR1-like_KH2_euk"/>
</dbReference>
<accession>A0A1E3PJ25</accession>
<dbReference type="PANTHER" id="PTHR12581">
    <property type="entry name" value="HIV-1 REV BINDING PROTEIN 2, 3"/>
    <property type="match status" value="1"/>
</dbReference>
<dbReference type="Gene3D" id="3.30.1370.10">
    <property type="entry name" value="K Homology domain, type 1"/>
    <property type="match status" value="2"/>
</dbReference>
<comment type="similarity">
    <text evidence="2 11">Belongs to the KRR1 family.</text>
</comment>
<dbReference type="GO" id="GO:0006364">
    <property type="term" value="P:rRNA processing"/>
    <property type="evidence" value="ECO:0007669"/>
    <property type="project" value="UniProtKB-KW"/>
</dbReference>
<dbReference type="CDD" id="cd22393">
    <property type="entry name" value="KH-I_KRR1_rpt1"/>
    <property type="match status" value="1"/>
</dbReference>
<keyword evidence="6 11" id="KW-0694">RNA-binding</keyword>
<reference evidence="14 15" key="1">
    <citation type="journal article" date="2016" name="Proc. Natl. Acad. Sci. U.S.A.">
        <title>Comparative genomics of biotechnologically important yeasts.</title>
        <authorList>
            <person name="Riley R."/>
            <person name="Haridas S."/>
            <person name="Wolfe K.H."/>
            <person name="Lopes M.R."/>
            <person name="Hittinger C.T."/>
            <person name="Goeker M."/>
            <person name="Salamov A.A."/>
            <person name="Wisecaver J.H."/>
            <person name="Long T.M."/>
            <person name="Calvey C.H."/>
            <person name="Aerts A.L."/>
            <person name="Barry K.W."/>
            <person name="Choi C."/>
            <person name="Clum A."/>
            <person name="Coughlan A.Y."/>
            <person name="Deshpande S."/>
            <person name="Douglass A.P."/>
            <person name="Hanson S.J."/>
            <person name="Klenk H.-P."/>
            <person name="LaButti K.M."/>
            <person name="Lapidus A."/>
            <person name="Lindquist E.A."/>
            <person name="Lipzen A.M."/>
            <person name="Meier-Kolthoff J.P."/>
            <person name="Ohm R.A."/>
            <person name="Otillar R.P."/>
            <person name="Pangilinan J.L."/>
            <person name="Peng Y."/>
            <person name="Rokas A."/>
            <person name="Rosa C.A."/>
            <person name="Scheuner C."/>
            <person name="Sibirny A.A."/>
            <person name="Slot J.C."/>
            <person name="Stielow J.B."/>
            <person name="Sun H."/>
            <person name="Kurtzman C.P."/>
            <person name="Blackwell M."/>
            <person name="Grigoriev I.V."/>
            <person name="Jeffries T.W."/>
        </authorList>
    </citation>
    <scope>NUCLEOTIDE SEQUENCE [LARGE SCALE GENOMIC DNA]</scope>
    <source>
        <strain evidence="14 15">DSM 6958</strain>
    </source>
</reference>
<evidence type="ECO:0000256" key="10">
    <source>
        <dbReference type="ARBA" id="ARBA00025908"/>
    </source>
</evidence>
<proteinExistence type="inferred from homology"/>
<dbReference type="InterPro" id="IPR024166">
    <property type="entry name" value="rRNA_assembly_KRR1"/>
</dbReference>
<dbReference type="InterPro" id="IPR036612">
    <property type="entry name" value="KH_dom_type_1_sf"/>
</dbReference>
<keyword evidence="15" id="KW-1185">Reference proteome</keyword>
<evidence type="ECO:0000256" key="4">
    <source>
        <dbReference type="ARBA" id="ARBA00022517"/>
    </source>
</evidence>
<dbReference type="Proteomes" id="UP000095009">
    <property type="component" value="Unassembled WGS sequence"/>
</dbReference>
<name>A0A1E3PJ25_9ASCO</name>
<comment type="function">
    <text evidence="9">Required for 40S ribosome biogenesis. Involved in nucleolar processing of pre-18S ribosomal RNA and ribosome assembly. Essential for vegetative growth.</text>
</comment>
<dbReference type="OrthoDB" id="441223at2759"/>
<evidence type="ECO:0000256" key="7">
    <source>
        <dbReference type="ARBA" id="ARBA00023242"/>
    </source>
</evidence>
<dbReference type="PIRSF" id="PIRSF006515">
    <property type="entry name" value="KRR1"/>
    <property type="match status" value="1"/>
</dbReference>
<dbReference type="InterPro" id="IPR048550">
    <property type="entry name" value="KRR1-like_KH1_euk"/>
</dbReference>
<dbReference type="AlphaFoldDB" id="A0A1E3PJ25"/>
<gene>
    <name evidence="14" type="ORF">NADFUDRAFT_51457</name>
</gene>
<evidence type="ECO:0000313" key="15">
    <source>
        <dbReference type="Proteomes" id="UP000095009"/>
    </source>
</evidence>
<evidence type="ECO:0000256" key="2">
    <source>
        <dbReference type="ARBA" id="ARBA00009344"/>
    </source>
</evidence>
<dbReference type="EMBL" id="KV454410">
    <property type="protein sequence ID" value="ODQ64857.1"/>
    <property type="molecule type" value="Genomic_DNA"/>
</dbReference>
<feature type="compositionally biased region" description="Basic and acidic residues" evidence="12">
    <location>
        <begin position="274"/>
        <end position="344"/>
    </location>
</feature>
<dbReference type="FunFam" id="3.30.1370.10:FF:000014">
    <property type="entry name" value="KRR1 small subunit processome component"/>
    <property type="match status" value="1"/>
</dbReference>